<dbReference type="RefSeq" id="WP_025746946.1">
    <property type="nucleotide sequence ID" value="NZ_FOXR01000002.1"/>
</dbReference>
<dbReference type="Pfam" id="PF00117">
    <property type="entry name" value="GATase"/>
    <property type="match status" value="1"/>
</dbReference>
<evidence type="ECO:0000313" key="3">
    <source>
        <dbReference type="EMBL" id="SFP68218.1"/>
    </source>
</evidence>
<dbReference type="GO" id="GO:0004049">
    <property type="term" value="F:anthranilate synthase activity"/>
    <property type="evidence" value="ECO:0007669"/>
    <property type="project" value="TreeGrafter"/>
</dbReference>
<organism evidence="3 4">
    <name type="scientific">Caldicoprobacter faecalis</name>
    <dbReference type="NCBI Taxonomy" id="937334"/>
    <lineage>
        <taxon>Bacteria</taxon>
        <taxon>Bacillati</taxon>
        <taxon>Bacillota</taxon>
        <taxon>Clostridia</taxon>
        <taxon>Caldicoprobacterales</taxon>
        <taxon>Caldicoprobacteraceae</taxon>
        <taxon>Caldicoprobacter</taxon>
    </lineage>
</organism>
<dbReference type="EMBL" id="FOXR01000002">
    <property type="protein sequence ID" value="SFP68218.1"/>
    <property type="molecule type" value="Genomic_DNA"/>
</dbReference>
<reference evidence="3 4" key="1">
    <citation type="submission" date="2016-10" db="EMBL/GenBank/DDBJ databases">
        <authorList>
            <person name="de Groot N.N."/>
        </authorList>
    </citation>
    <scope>NUCLEOTIDE SEQUENCE [LARGE SCALE GENOMIC DNA]</scope>
    <source>
        <strain evidence="3 4">DSM 20678</strain>
    </source>
</reference>
<dbReference type="GO" id="GO:0005829">
    <property type="term" value="C:cytosol"/>
    <property type="evidence" value="ECO:0007669"/>
    <property type="project" value="TreeGrafter"/>
</dbReference>
<gene>
    <name evidence="3" type="ORF">SAMN05444406_10273</name>
</gene>
<dbReference type="STRING" id="937334.SAMN05444406_10273"/>
<accession>A0A1I5SBQ0</accession>
<evidence type="ECO:0000313" key="4">
    <source>
        <dbReference type="Proteomes" id="UP000198577"/>
    </source>
</evidence>
<dbReference type="PRINTS" id="PR00096">
    <property type="entry name" value="GATASE"/>
</dbReference>
<dbReference type="CDD" id="cd01743">
    <property type="entry name" value="GATase1_Anthranilate_Synthase"/>
    <property type="match status" value="1"/>
</dbReference>
<dbReference type="NCBIfam" id="TIGR00566">
    <property type="entry name" value="trpG_papA"/>
    <property type="match status" value="1"/>
</dbReference>
<dbReference type="PRINTS" id="PR00099">
    <property type="entry name" value="CPSGATASE"/>
</dbReference>
<keyword evidence="4" id="KW-1185">Reference proteome</keyword>
<dbReference type="InterPro" id="IPR029062">
    <property type="entry name" value="Class_I_gatase-like"/>
</dbReference>
<dbReference type="AlphaFoldDB" id="A0A1I5SBQ0"/>
<sequence>MVILIDNYDSFTYNLYQYIGEIYPHVEVVRNDEVTVEQVIDSGAKRIVLSPGPGRPEDAGICVELIRKLNGQIPLLGICLGHQAIGYAYGTKVVRADRILHGKTSMVIHNGKGILCGVKNPIRATRYHSLVLDEKSLPPELEVTARTPDGTIMAVSHRSLPVYGIQFHPESILTEHGKKILRNFMGGIIGVE</sequence>
<dbReference type="PROSITE" id="PS51273">
    <property type="entry name" value="GATASE_TYPE_1"/>
    <property type="match status" value="1"/>
</dbReference>
<evidence type="ECO:0000256" key="1">
    <source>
        <dbReference type="ARBA" id="ARBA00022962"/>
    </source>
</evidence>
<dbReference type="Proteomes" id="UP000198577">
    <property type="component" value="Unassembled WGS sequence"/>
</dbReference>
<dbReference type="Gene3D" id="3.40.50.880">
    <property type="match status" value="1"/>
</dbReference>
<dbReference type="InterPro" id="IPR006221">
    <property type="entry name" value="TrpG/PapA_dom"/>
</dbReference>
<keyword evidence="1" id="KW-0315">Glutamine amidotransferase</keyword>
<dbReference type="OrthoDB" id="9804328at2"/>
<feature type="domain" description="Glutamine amidotransferase" evidence="2">
    <location>
        <begin position="4"/>
        <end position="185"/>
    </location>
</feature>
<dbReference type="FunFam" id="3.40.50.880:FF:000003">
    <property type="entry name" value="Anthranilate synthase component II"/>
    <property type="match status" value="1"/>
</dbReference>
<dbReference type="GO" id="GO:0000162">
    <property type="term" value="P:L-tryptophan biosynthetic process"/>
    <property type="evidence" value="ECO:0007669"/>
    <property type="project" value="TreeGrafter"/>
</dbReference>
<dbReference type="PANTHER" id="PTHR43418:SF4">
    <property type="entry name" value="MULTIFUNCTIONAL TRYPTOPHAN BIOSYNTHESIS PROTEIN"/>
    <property type="match status" value="1"/>
</dbReference>
<dbReference type="InterPro" id="IPR017926">
    <property type="entry name" value="GATASE"/>
</dbReference>
<evidence type="ECO:0000259" key="2">
    <source>
        <dbReference type="Pfam" id="PF00117"/>
    </source>
</evidence>
<protein>
    <submittedName>
        <fullName evidence="3">Anthranilate synthase, component II</fullName>
    </submittedName>
</protein>
<dbReference type="PANTHER" id="PTHR43418">
    <property type="entry name" value="MULTIFUNCTIONAL TRYPTOPHAN BIOSYNTHESIS PROTEIN-RELATED"/>
    <property type="match status" value="1"/>
</dbReference>
<dbReference type="PRINTS" id="PR00097">
    <property type="entry name" value="ANTSNTHASEII"/>
</dbReference>
<name>A0A1I5SBQ0_9FIRM</name>
<proteinExistence type="predicted"/>
<dbReference type="InterPro" id="IPR050472">
    <property type="entry name" value="Anth_synth/Amidotransfase"/>
</dbReference>
<dbReference type="SUPFAM" id="SSF52317">
    <property type="entry name" value="Class I glutamine amidotransferase-like"/>
    <property type="match status" value="1"/>
</dbReference>